<feature type="compositionally biased region" description="Basic and acidic residues" evidence="1">
    <location>
        <begin position="41"/>
        <end position="51"/>
    </location>
</feature>
<dbReference type="AlphaFoldDB" id="U6MYD5"/>
<evidence type="ECO:0000313" key="4">
    <source>
        <dbReference type="Proteomes" id="UP000030754"/>
    </source>
</evidence>
<dbReference type="VEuPathDB" id="ToxoDB:ENH_00046760"/>
<sequence length="388" mass="44166">MHLRNGRVIGPTPQETPSMSVNRMPSGTPRVHRHATPKPTVAERPHGHKEVPPQAIPLPNAAPGDWPFTSWEQFHTAVSALKAVMGGTTEPGDRTPIPGLLPSTMQAFLLRIERRYALKGMEPREWGNALIDHLVGPALTYWMYLQRTIDLSDWTTVKHRLLERFNRAMSPSETLYELAKVQWNGNLKDYTERFAIVRLAPYSEWGPELAEYYCTGLPTDLHLSITNDGHVKYLTTVMGGIVESGERTPIIPEDGSTMQAFLLRIERRYALKGMEPREWGNALIDHLVGPALTYWMYLQRTIDLSDWTTVKHRLLERFNRTMSQSEMLTELAKVRWNGNLKDYTDRFATVAERGMSLTPAELAEYYCTGLPTDLHLSITNDGHVKYLT</sequence>
<gene>
    <name evidence="3" type="ORF">ENH_00046760</name>
</gene>
<dbReference type="Proteomes" id="UP000030754">
    <property type="component" value="Unassembled WGS sequence"/>
</dbReference>
<name>U6MYD5_9EIME</name>
<protein>
    <recommendedName>
        <fullName evidence="2">Retrotransposon gag domain-containing protein</fullName>
    </recommendedName>
</protein>
<dbReference type="Pfam" id="PF03732">
    <property type="entry name" value="Retrotrans_gag"/>
    <property type="match status" value="1"/>
</dbReference>
<feature type="region of interest" description="Disordered" evidence="1">
    <location>
        <begin position="1"/>
        <end position="59"/>
    </location>
</feature>
<dbReference type="InterPro" id="IPR005162">
    <property type="entry name" value="Retrotrans_gag_dom"/>
</dbReference>
<dbReference type="OrthoDB" id="3863715at2759"/>
<evidence type="ECO:0000259" key="2">
    <source>
        <dbReference type="Pfam" id="PF03732"/>
    </source>
</evidence>
<reference evidence="3" key="2">
    <citation type="submission" date="2013-10" db="EMBL/GenBank/DDBJ databases">
        <authorList>
            <person name="Aslett M."/>
        </authorList>
    </citation>
    <scope>NUCLEOTIDE SEQUENCE [LARGE SCALE GENOMIC DNA]</scope>
    <source>
        <strain evidence="3">Houghton</strain>
    </source>
</reference>
<keyword evidence="4" id="KW-1185">Reference proteome</keyword>
<dbReference type="RefSeq" id="XP_013436490.1">
    <property type="nucleotide sequence ID" value="XM_013581036.1"/>
</dbReference>
<evidence type="ECO:0000256" key="1">
    <source>
        <dbReference type="SAM" id="MobiDB-lite"/>
    </source>
</evidence>
<dbReference type="GeneID" id="25474831"/>
<feature type="compositionally biased region" description="Polar residues" evidence="1">
    <location>
        <begin position="13"/>
        <end position="25"/>
    </location>
</feature>
<reference evidence="3" key="1">
    <citation type="submission" date="2013-10" db="EMBL/GenBank/DDBJ databases">
        <title>Genomic analysis of the causative agents of coccidiosis in chickens.</title>
        <authorList>
            <person name="Reid A.J."/>
            <person name="Blake D."/>
            <person name="Billington K."/>
            <person name="Browne H."/>
            <person name="Dunn M."/>
            <person name="Hung S."/>
            <person name="Kawahara F."/>
            <person name="Miranda-Saavedra D."/>
            <person name="Mourier T."/>
            <person name="Nagra H."/>
            <person name="Otto T.D."/>
            <person name="Rawlings N."/>
            <person name="Sanchez A."/>
            <person name="Sanders M."/>
            <person name="Subramaniam C."/>
            <person name="Tay Y."/>
            <person name="Dear P."/>
            <person name="Doerig C."/>
            <person name="Gruber A."/>
            <person name="Parkinson J."/>
            <person name="Shirley M."/>
            <person name="Wan K.L."/>
            <person name="Berriman M."/>
            <person name="Tomley F."/>
            <person name="Pain A."/>
        </authorList>
    </citation>
    <scope>NUCLEOTIDE SEQUENCE [LARGE SCALE GENOMIC DNA]</scope>
    <source>
        <strain evidence="3">Houghton</strain>
    </source>
</reference>
<organism evidence="3 4">
    <name type="scientific">Eimeria necatrix</name>
    <dbReference type="NCBI Taxonomy" id="51315"/>
    <lineage>
        <taxon>Eukaryota</taxon>
        <taxon>Sar</taxon>
        <taxon>Alveolata</taxon>
        <taxon>Apicomplexa</taxon>
        <taxon>Conoidasida</taxon>
        <taxon>Coccidia</taxon>
        <taxon>Eucoccidiorida</taxon>
        <taxon>Eimeriorina</taxon>
        <taxon>Eimeriidae</taxon>
        <taxon>Eimeria</taxon>
    </lineage>
</organism>
<feature type="domain" description="Retrotransposon gag" evidence="2">
    <location>
        <begin position="286"/>
        <end position="370"/>
    </location>
</feature>
<dbReference type="EMBL" id="HG725310">
    <property type="protein sequence ID" value="CDJ68023.1"/>
    <property type="molecule type" value="Genomic_DNA"/>
</dbReference>
<evidence type="ECO:0000313" key="3">
    <source>
        <dbReference type="EMBL" id="CDJ68023.1"/>
    </source>
</evidence>
<feature type="non-terminal residue" evidence="3">
    <location>
        <position position="388"/>
    </location>
</feature>
<proteinExistence type="predicted"/>
<accession>U6MYD5</accession>